<organism evidence="2 3">
    <name type="scientific">Racocetra fulgida</name>
    <dbReference type="NCBI Taxonomy" id="60492"/>
    <lineage>
        <taxon>Eukaryota</taxon>
        <taxon>Fungi</taxon>
        <taxon>Fungi incertae sedis</taxon>
        <taxon>Mucoromycota</taxon>
        <taxon>Glomeromycotina</taxon>
        <taxon>Glomeromycetes</taxon>
        <taxon>Diversisporales</taxon>
        <taxon>Gigasporaceae</taxon>
        <taxon>Racocetra</taxon>
    </lineage>
</organism>
<reference evidence="2" key="1">
    <citation type="submission" date="2021-06" db="EMBL/GenBank/DDBJ databases">
        <authorList>
            <person name="Kallberg Y."/>
            <person name="Tangrot J."/>
            <person name="Rosling A."/>
        </authorList>
    </citation>
    <scope>NUCLEOTIDE SEQUENCE</scope>
    <source>
        <strain evidence="2">IN212</strain>
    </source>
</reference>
<evidence type="ECO:0000313" key="2">
    <source>
        <dbReference type="EMBL" id="CAG8814151.1"/>
    </source>
</evidence>
<comment type="caution">
    <text evidence="2">The sequence shown here is derived from an EMBL/GenBank/DDBJ whole genome shotgun (WGS) entry which is preliminary data.</text>
</comment>
<dbReference type="EMBL" id="CAJVPZ010089463">
    <property type="protein sequence ID" value="CAG8814151.1"/>
    <property type="molecule type" value="Genomic_DNA"/>
</dbReference>
<keyword evidence="3" id="KW-1185">Reference proteome</keyword>
<accession>A0A9N9K7P1</accession>
<sequence>MEIASISSTVANTKNLISQVKEINRTIPPQNKASQIKKKSINQPTAEPKLTAEKRRGRKRKNLDETILSSANISPEIKMESLKRRKTVNKPRIKPKATEILSHIDDLA</sequence>
<evidence type="ECO:0000256" key="1">
    <source>
        <dbReference type="SAM" id="MobiDB-lite"/>
    </source>
</evidence>
<name>A0A9N9K7P1_9GLOM</name>
<dbReference type="AlphaFoldDB" id="A0A9N9K7P1"/>
<feature type="non-terminal residue" evidence="2">
    <location>
        <position position="108"/>
    </location>
</feature>
<proteinExistence type="predicted"/>
<evidence type="ECO:0000313" key="3">
    <source>
        <dbReference type="Proteomes" id="UP000789396"/>
    </source>
</evidence>
<dbReference type="Proteomes" id="UP000789396">
    <property type="component" value="Unassembled WGS sequence"/>
</dbReference>
<feature type="region of interest" description="Disordered" evidence="1">
    <location>
        <begin position="28"/>
        <end position="67"/>
    </location>
</feature>
<protein>
    <submittedName>
        <fullName evidence="2">14298_t:CDS:1</fullName>
    </submittedName>
</protein>
<gene>
    <name evidence="2" type="ORF">RFULGI_LOCUS19073</name>
</gene>